<dbReference type="AlphaFoldDB" id="A0A7C5M121"/>
<sequence length="151" mass="17344">LFDYWRSKCRNGTLPTREDINPVEIHQQLPMISLIEVCSRQEKRRFKYRLAGTGFWSMFEREITGAYIDELPMGSTIEYWHRVLGRVVDLARPSAGVTQPQTPCKSHLAQFWIRLPLASDGKTPDMILGFDHLVSLSDVKLLNQPAEKITA</sequence>
<dbReference type="Pfam" id="PF07310">
    <property type="entry name" value="PAS_5"/>
    <property type="match status" value="1"/>
</dbReference>
<reference evidence="1" key="1">
    <citation type="journal article" date="2020" name="mSystems">
        <title>Genome- and Community-Level Interaction Insights into Carbon Utilization and Element Cycling Functions of Hydrothermarchaeota in Hydrothermal Sediment.</title>
        <authorList>
            <person name="Zhou Z."/>
            <person name="Liu Y."/>
            <person name="Xu W."/>
            <person name="Pan J."/>
            <person name="Luo Z.H."/>
            <person name="Li M."/>
        </authorList>
    </citation>
    <scope>NUCLEOTIDE SEQUENCE [LARGE SCALE GENOMIC DNA]</scope>
    <source>
        <strain evidence="1">HyVt-485</strain>
    </source>
</reference>
<protein>
    <submittedName>
        <fullName evidence="1">PAS domain-containing protein</fullName>
    </submittedName>
</protein>
<accession>A0A7C5M121</accession>
<proteinExistence type="predicted"/>
<dbReference type="EMBL" id="DRMJ01000525">
    <property type="protein sequence ID" value="HHL43933.1"/>
    <property type="molecule type" value="Genomic_DNA"/>
</dbReference>
<gene>
    <name evidence="1" type="ORF">ENJ42_09960</name>
</gene>
<dbReference type="InterPro" id="IPR009922">
    <property type="entry name" value="DUF1457"/>
</dbReference>
<organism evidence="1">
    <name type="scientific">Hellea balneolensis</name>
    <dbReference type="NCBI Taxonomy" id="287478"/>
    <lineage>
        <taxon>Bacteria</taxon>
        <taxon>Pseudomonadati</taxon>
        <taxon>Pseudomonadota</taxon>
        <taxon>Alphaproteobacteria</taxon>
        <taxon>Maricaulales</taxon>
        <taxon>Robiginitomaculaceae</taxon>
        <taxon>Hellea</taxon>
    </lineage>
</organism>
<comment type="caution">
    <text evidence="1">The sequence shown here is derived from an EMBL/GenBank/DDBJ whole genome shotgun (WGS) entry which is preliminary data.</text>
</comment>
<name>A0A7C5M121_9PROT</name>
<dbReference type="Proteomes" id="UP000885830">
    <property type="component" value="Unassembled WGS sequence"/>
</dbReference>
<evidence type="ECO:0000313" key="1">
    <source>
        <dbReference type="EMBL" id="HHL43933.1"/>
    </source>
</evidence>
<feature type="non-terminal residue" evidence="1">
    <location>
        <position position="1"/>
    </location>
</feature>